<dbReference type="CDD" id="cd06084">
    <property type="entry name" value="KOW_Spt5_4"/>
    <property type="match status" value="1"/>
</dbReference>
<dbReference type="InterPro" id="IPR006865">
    <property type="entry name" value="DUF629"/>
</dbReference>
<dbReference type="InterPro" id="IPR041978">
    <property type="entry name" value="KOW_Spt5_5"/>
</dbReference>
<reference evidence="13 14" key="1">
    <citation type="submission" date="2020-12" db="EMBL/GenBank/DDBJ databases">
        <title>Concerted genomic and epigenomic changes stabilize Arabidopsis allopolyploids.</title>
        <authorList>
            <person name="Chen Z."/>
        </authorList>
    </citation>
    <scope>NUCLEOTIDE SEQUENCE [LARGE SCALE GENOMIC DNA]</scope>
    <source>
        <strain evidence="13">Allo738</strain>
        <tissue evidence="13">Leaf</tissue>
    </source>
</reference>
<dbReference type="CDD" id="cd09888">
    <property type="entry name" value="NGN_Euk"/>
    <property type="match status" value="1"/>
</dbReference>
<dbReference type="InterPro" id="IPR022581">
    <property type="entry name" value="Spt5_N"/>
</dbReference>
<dbReference type="Pfam" id="PF23038">
    <property type="entry name" value="KOW6_SPT51-2"/>
    <property type="match status" value="1"/>
</dbReference>
<dbReference type="PROSITE" id="PS01108">
    <property type="entry name" value="RIBOSOMAL_L24"/>
    <property type="match status" value="1"/>
</dbReference>
<keyword evidence="3" id="KW-0678">Repressor</keyword>
<dbReference type="InterPro" id="IPR041973">
    <property type="entry name" value="KOW_Spt5_1"/>
</dbReference>
<evidence type="ECO:0000256" key="6">
    <source>
        <dbReference type="ARBA" id="ARBA00023159"/>
    </source>
</evidence>
<keyword evidence="14" id="KW-1185">Reference proteome</keyword>
<comment type="function">
    <text evidence="9">May regulate transcription elongation by RNA polymerase II. May enhance transcriptional pausing at sites proximal to the promoter, which may in turn facilitate the assembly of an elongation competent RNA polymerase II complex.</text>
</comment>
<dbReference type="InterPro" id="IPR041977">
    <property type="entry name" value="KOW_Spt5_4"/>
</dbReference>
<gene>
    <name evidence="13" type="ORF">ISN45_At02g028740</name>
</gene>
<dbReference type="FunFam" id="3.30.70.940:FF:000007">
    <property type="entry name" value="Transcription elongation factor SPT5"/>
    <property type="match status" value="1"/>
</dbReference>
<keyword evidence="7" id="KW-0804">Transcription</keyword>
<dbReference type="InterPro" id="IPR005825">
    <property type="entry name" value="Ribosomal_uL24_CS"/>
</dbReference>
<dbReference type="GO" id="GO:0003729">
    <property type="term" value="F:mRNA binding"/>
    <property type="evidence" value="ECO:0007669"/>
    <property type="project" value="TreeGrafter"/>
</dbReference>
<keyword evidence="6" id="KW-0010">Activator</keyword>
<feature type="compositionally biased region" description="Acidic residues" evidence="10">
    <location>
        <begin position="65"/>
        <end position="80"/>
    </location>
</feature>
<dbReference type="FunFam" id="2.30.30.30:FF:000028">
    <property type="entry name" value="Transcription elongation factor SPT5"/>
    <property type="match status" value="1"/>
</dbReference>
<dbReference type="InterPro" id="IPR006866">
    <property type="entry name" value="DUF627_N"/>
</dbReference>
<dbReference type="EMBL" id="JAEFBK010000002">
    <property type="protein sequence ID" value="KAG7638439.1"/>
    <property type="molecule type" value="Genomic_DNA"/>
</dbReference>
<dbReference type="GO" id="GO:0006412">
    <property type="term" value="P:translation"/>
    <property type="evidence" value="ECO:0007669"/>
    <property type="project" value="InterPro"/>
</dbReference>
<dbReference type="CDD" id="cd06081">
    <property type="entry name" value="KOW_Spt5_1"/>
    <property type="match status" value="1"/>
</dbReference>
<dbReference type="SMART" id="SM00739">
    <property type="entry name" value="KOW"/>
    <property type="match status" value="6"/>
</dbReference>
<dbReference type="GO" id="GO:0005840">
    <property type="term" value="C:ribosome"/>
    <property type="evidence" value="ECO:0007669"/>
    <property type="project" value="InterPro"/>
</dbReference>
<evidence type="ECO:0000313" key="14">
    <source>
        <dbReference type="Proteomes" id="UP000694240"/>
    </source>
</evidence>
<evidence type="ECO:0000313" key="13">
    <source>
        <dbReference type="EMBL" id="KAG7638439.1"/>
    </source>
</evidence>
<evidence type="ECO:0000256" key="5">
    <source>
        <dbReference type="ARBA" id="ARBA00023015"/>
    </source>
</evidence>
<dbReference type="CDD" id="cd06082">
    <property type="entry name" value="KOW_Spt5_2"/>
    <property type="match status" value="1"/>
</dbReference>
<dbReference type="InterPro" id="IPR057936">
    <property type="entry name" value="KOWx_Spt5"/>
</dbReference>
<dbReference type="Pfam" id="PF04780">
    <property type="entry name" value="DUF629"/>
    <property type="match status" value="1"/>
</dbReference>
<dbReference type="Pfam" id="PF23284">
    <property type="entry name" value="KOW2_Spt5"/>
    <property type="match status" value="1"/>
</dbReference>
<feature type="region of interest" description="Disordered" evidence="10">
    <location>
        <begin position="1"/>
        <end position="80"/>
    </location>
</feature>
<feature type="compositionally biased region" description="Polar residues" evidence="10">
    <location>
        <begin position="726"/>
        <end position="737"/>
    </location>
</feature>
<dbReference type="InterPro" id="IPR039385">
    <property type="entry name" value="NGN_Euk"/>
</dbReference>
<feature type="domain" description="KOW" evidence="12">
    <location>
        <begin position="576"/>
        <end position="603"/>
    </location>
</feature>
<keyword evidence="5" id="KW-0805">Transcription regulation</keyword>
<dbReference type="GO" id="GO:0032044">
    <property type="term" value="C:DSIF complex"/>
    <property type="evidence" value="ECO:0007669"/>
    <property type="project" value="TreeGrafter"/>
</dbReference>
<dbReference type="GO" id="GO:0003735">
    <property type="term" value="F:structural constituent of ribosome"/>
    <property type="evidence" value="ECO:0007669"/>
    <property type="project" value="InterPro"/>
</dbReference>
<feature type="region of interest" description="Disordered" evidence="10">
    <location>
        <begin position="726"/>
        <end position="843"/>
    </location>
</feature>
<feature type="domain" description="KOW" evidence="12">
    <location>
        <begin position="452"/>
        <end position="479"/>
    </location>
</feature>
<dbReference type="InterPro" id="IPR041976">
    <property type="entry name" value="KOW_Spt5_3"/>
</dbReference>
<feature type="domain" description="KOW" evidence="12">
    <location>
        <begin position="248"/>
        <end position="275"/>
    </location>
</feature>
<feature type="domain" description="KOW" evidence="12">
    <location>
        <begin position="671"/>
        <end position="698"/>
    </location>
</feature>
<dbReference type="GO" id="GO:0006357">
    <property type="term" value="P:regulation of transcription by RNA polymerase II"/>
    <property type="evidence" value="ECO:0007669"/>
    <property type="project" value="InterPro"/>
</dbReference>
<sequence>MSQYSDDDYSHEDDSEMEDEDEEDEYEPRSSRKGRSGKKRGRSNSDSDGRRGSKKKSSGSAFIDWEVEVDDDVEDDDDDVDVEDGFIVSGEADLPNEDSDHRRQYYQRGFHPHEEDVDELEKRTLERLSTKYAKDDYELDDVNDVDQQALLPSVRDPKLWLVKCAIGREREVAVCLMQKIVDRGSEFKIRSAIALDHLQNYVYIEADMEAHVKEAIKGMRNIYANQKILLVPIKEMTAVLSVESKAIDLSRDSWVRMKLGIYKGDLAQVVDVDNVRKRVTVKLIPRIDLQALANKLEGTENVKKKAFAPPPRFMNIDEARELHIRVEHRRDPMTGDYFENIGGMLFKDGFLYKKVSTKSIAAQNVTPTFDELERFKRPNENGEIDFVDESTLFANRKKGHFMKGDAVIVIKGDLKNLKGWIEKVDEENVLIRSEMKDLPNPIAVNGRELCKYFEPGNFVKVVSGIHEGGTGMIVKVDQHMLIILSDTTKEHICVFADHVAKSAEVTKGVTKIGDYELHDLVILSDFSFGVILKLDSEAIQILKGVPDSSEVSIVKASEIKYKIWKKINVQDRYKNVVAVKDVVRVIDGPSKGKQGPVVQIYKGVLFIHDRHNLEHTGFICTRCSSCVLAGGNFKTPALVPPSPRRFQRADMGYNPGAGGRHQGGRGRRGDDHLVGTYVKIRLGPFKGYSGRLVEVKDKLVRVELEAKIVTVERKAISDMTDNVVATPQYNMGSQTPMHPSRTPMRHSGATPIHDGMRTPMRGRAWNPYMPMSPPRDNWEDGNPGSWGTSPYEAATPGSDWGSSTPGRSSYRDAGTPINNANAPSPMTPSSTSYLPTTPGGQAMTPGTDLDVMSLDIGGDAETRFIPGILVNVHKAGEDRNPGVIRDVLPDGSCVVALGHRGEGETIRATQNKVSLVCPKKNERVKILGGKYCGSTAKVIGEDGQDVSHERQRNHHHFLEKILTPLDTMMMKSTDESETKWKIDDAAELARDFWVERDGISALKLTEKTISDHGNHEKCSSHHELQGDIFYAQAKKTDDTDLKCLYLFASVDAYSMATLLSPNALTLRSFRGYARSLIKLGDQLRINKFYEKAVSKAKLGMSITSPQGKSTEGGYFTKIKTELQNWIDLATTKMQATVAVSDIGTMDNQKEPGEEDTSFDRLKKIWVKLDDKTKINFLVVDFEKLIGYIQDKHGTEVKEHFQKCIPIANNLRWRCWKCHICSQVNYCFTDCKMHILDNHVHNSEPDFSARPKCVDEILADMICCGDWKPVDTAEAENLIKDRAKRGEEFVYVNGWCSDWPEAKDRERENVLKQFAEVLKSSCAKENCTLSCTLWDWLRDYTEENLELPGVPGIYLDQCCFFKNPQCICFLDLKHLEHILKYFRQLTTDVRASLVPKVVNQFWENSQVKERIDLEGVATYNLLLDKRLLYEEELESDKIGTVEHYKSTGIFEDVMPKGDKIVSWILDCPEIDREFVSQMANGVHNSKLWLAALRIVRCVIRKKESYYDKRRKMLTYEKMLGEAETICDREDTRKNVNQRSTYESALRMKCEDLVGKQDDDTKCFLSVVRDVFERQSSPSFEVFEDKKCISELSSTVPNDDVKKSLLTLRKSLKEKFPLIDSKILQNKSTYEKLIDVFPKLSAVEYRLVVLPFVKKFLQDKLKKMMKTNSSSVAAGDSAERKPKKRHL</sequence>
<dbReference type="Pfam" id="PF23042">
    <property type="entry name" value="KOW1_SPT5"/>
    <property type="match status" value="1"/>
</dbReference>
<evidence type="ECO:0000256" key="2">
    <source>
        <dbReference type="ARBA" id="ARBA00006956"/>
    </source>
</evidence>
<evidence type="ECO:0000256" key="9">
    <source>
        <dbReference type="ARBA" id="ARBA00056652"/>
    </source>
</evidence>
<feature type="domain" description="KOW" evidence="12">
    <location>
        <begin position="917"/>
        <end position="944"/>
    </location>
</feature>
<comment type="subcellular location">
    <subcellularLocation>
        <location evidence="1">Nucleus</location>
    </subcellularLocation>
</comment>
<feature type="domain" description="KOW" evidence="12">
    <location>
        <begin position="400"/>
        <end position="427"/>
    </location>
</feature>
<feature type="region of interest" description="Disordered" evidence="10">
    <location>
        <begin position="1666"/>
        <end position="1685"/>
    </location>
</feature>
<dbReference type="Pfam" id="PF23037">
    <property type="entry name" value="KOWx_SPT5"/>
    <property type="match status" value="1"/>
</dbReference>
<dbReference type="FunFam" id="2.30.30.30:FF:000043">
    <property type="entry name" value="Transcription elongation factor SPT5"/>
    <property type="match status" value="1"/>
</dbReference>
<protein>
    <recommendedName>
        <fullName evidence="15">Transcription elongation factor SPT5</fullName>
    </recommendedName>
</protein>
<evidence type="ECO:0008006" key="15">
    <source>
        <dbReference type="Google" id="ProtNLM"/>
    </source>
</evidence>
<dbReference type="Pfam" id="PF23291">
    <property type="entry name" value="KOW4_SPT5"/>
    <property type="match status" value="1"/>
</dbReference>
<keyword evidence="8" id="KW-0539">Nucleus</keyword>
<dbReference type="PANTHER" id="PTHR11125">
    <property type="entry name" value="SUPPRESSOR OF TY 5"/>
    <property type="match status" value="1"/>
</dbReference>
<dbReference type="GO" id="GO:0006368">
    <property type="term" value="P:transcription elongation by RNA polymerase II"/>
    <property type="evidence" value="ECO:0007669"/>
    <property type="project" value="TreeGrafter"/>
</dbReference>
<evidence type="ECO:0000256" key="3">
    <source>
        <dbReference type="ARBA" id="ARBA00022491"/>
    </source>
</evidence>
<dbReference type="InterPro" id="IPR041975">
    <property type="entry name" value="KOW_Spt5_2"/>
</dbReference>
<organism evidence="13 14">
    <name type="scientific">Arabidopsis thaliana x Arabidopsis arenosa</name>
    <dbReference type="NCBI Taxonomy" id="1240361"/>
    <lineage>
        <taxon>Eukaryota</taxon>
        <taxon>Viridiplantae</taxon>
        <taxon>Streptophyta</taxon>
        <taxon>Embryophyta</taxon>
        <taxon>Tracheophyta</taxon>
        <taxon>Spermatophyta</taxon>
        <taxon>Magnoliopsida</taxon>
        <taxon>eudicotyledons</taxon>
        <taxon>Gunneridae</taxon>
        <taxon>Pentapetalae</taxon>
        <taxon>rosids</taxon>
        <taxon>malvids</taxon>
        <taxon>Brassicales</taxon>
        <taxon>Brassicaceae</taxon>
        <taxon>Camelineae</taxon>
        <taxon>Arabidopsis</taxon>
    </lineage>
</organism>
<dbReference type="InterPro" id="IPR005100">
    <property type="entry name" value="NGN-domain"/>
</dbReference>
<evidence type="ECO:0000256" key="10">
    <source>
        <dbReference type="SAM" id="MobiDB-lite"/>
    </source>
</evidence>
<dbReference type="InterPro" id="IPR039659">
    <property type="entry name" value="SPT5"/>
</dbReference>
<proteinExistence type="inferred from homology"/>
<evidence type="ECO:0000259" key="11">
    <source>
        <dbReference type="SMART" id="SM00738"/>
    </source>
</evidence>
<feature type="compositionally biased region" description="Acidic residues" evidence="10">
    <location>
        <begin position="1"/>
        <end position="26"/>
    </location>
</feature>
<comment type="caution">
    <text evidence="13">The sequence shown here is derived from an EMBL/GenBank/DDBJ whole genome shotgun (WGS) entry which is preliminary data.</text>
</comment>
<dbReference type="Pfam" id="PF23290">
    <property type="entry name" value="KOW5_SPT5"/>
    <property type="match status" value="1"/>
</dbReference>
<name>A0A8T2FS39_9BRAS</name>
<dbReference type="InterPro" id="IPR006645">
    <property type="entry name" value="NGN-like_dom"/>
</dbReference>
<dbReference type="GO" id="GO:0032784">
    <property type="term" value="P:regulation of DNA-templated transcription elongation"/>
    <property type="evidence" value="ECO:0007669"/>
    <property type="project" value="InterPro"/>
</dbReference>
<comment type="similarity">
    <text evidence="2">Belongs to the SPT5 family.</text>
</comment>
<dbReference type="Pfam" id="PF03439">
    <property type="entry name" value="Spt5-NGN"/>
    <property type="match status" value="1"/>
</dbReference>
<keyword evidence="4" id="KW-0677">Repeat</keyword>
<dbReference type="Pfam" id="PF11942">
    <property type="entry name" value="Spt5_N"/>
    <property type="match status" value="1"/>
</dbReference>
<dbReference type="CDD" id="cd06083">
    <property type="entry name" value="KOW_Spt5_3"/>
    <property type="match status" value="1"/>
</dbReference>
<evidence type="ECO:0000256" key="8">
    <source>
        <dbReference type="ARBA" id="ARBA00023242"/>
    </source>
</evidence>
<feature type="domain" description="NusG-like N-terminal" evidence="11">
    <location>
        <begin position="156"/>
        <end position="243"/>
    </location>
</feature>
<dbReference type="PANTHER" id="PTHR11125:SF17">
    <property type="entry name" value="TRANSCRIPTION ELONGATION FACTOR SPT5 HOMOLOG 2-RELATED"/>
    <property type="match status" value="1"/>
</dbReference>
<dbReference type="InterPro" id="IPR005824">
    <property type="entry name" value="KOW"/>
</dbReference>
<dbReference type="Pfam" id="PF04781">
    <property type="entry name" value="DUF627"/>
    <property type="match status" value="1"/>
</dbReference>
<feature type="compositionally biased region" description="Basic residues" evidence="10">
    <location>
        <begin position="31"/>
        <end position="42"/>
    </location>
</feature>
<evidence type="ECO:0000259" key="12">
    <source>
        <dbReference type="SMART" id="SM00739"/>
    </source>
</evidence>
<dbReference type="FunFam" id="2.30.30.30:FF:000027">
    <property type="entry name" value="Transcription elongation factor SPT5"/>
    <property type="match status" value="1"/>
</dbReference>
<dbReference type="InterPro" id="IPR057935">
    <property type="entry name" value="KOW_Spt5_6_plant"/>
</dbReference>
<feature type="compositionally biased region" description="Low complexity" evidence="10">
    <location>
        <begin position="823"/>
        <end position="838"/>
    </location>
</feature>
<evidence type="ECO:0000256" key="4">
    <source>
        <dbReference type="ARBA" id="ARBA00022737"/>
    </source>
</evidence>
<dbReference type="SMART" id="SM00738">
    <property type="entry name" value="NGN"/>
    <property type="match status" value="1"/>
</dbReference>
<accession>A0A8T2FS39</accession>
<dbReference type="Proteomes" id="UP000694240">
    <property type="component" value="Chromosome 2"/>
</dbReference>
<evidence type="ECO:0000256" key="1">
    <source>
        <dbReference type="ARBA" id="ARBA00004123"/>
    </source>
</evidence>
<evidence type="ECO:0000256" key="7">
    <source>
        <dbReference type="ARBA" id="ARBA00023163"/>
    </source>
</evidence>